<dbReference type="GeneTree" id="ENSGT00990000212678"/>
<proteinExistence type="predicted"/>
<reference evidence="1" key="2">
    <citation type="submission" date="2025-09" db="UniProtKB">
        <authorList>
            <consortium name="Ensembl"/>
        </authorList>
    </citation>
    <scope>IDENTIFICATION</scope>
</reference>
<evidence type="ECO:0000313" key="1">
    <source>
        <dbReference type="Ensembl" id="ENSOKIP00005036277.1"/>
    </source>
</evidence>
<evidence type="ECO:0000313" key="2">
    <source>
        <dbReference type="Proteomes" id="UP000694557"/>
    </source>
</evidence>
<keyword evidence="2" id="KW-1185">Reference proteome</keyword>
<sequence>MANGTFSPWSEFTSGVPQGGVASPYLFLLHMSTQNVFYSDTLDIGYADDVGLSRAIPLTIIKEDTSMDLEAKQLEEWATSNNMLLNGKKPLEIRICFFRHYAQPAPLILGGQEVPVDIRTLDHPLNDLLPLKRELHHQAPEKQP</sequence>
<evidence type="ECO:0008006" key="3">
    <source>
        <dbReference type="Google" id="ProtNLM"/>
    </source>
</evidence>
<accession>A0A8C7G191</accession>
<dbReference type="AlphaFoldDB" id="A0A8C7G191"/>
<dbReference type="Ensembl" id="ENSOKIT00005038328.1">
    <property type="protein sequence ID" value="ENSOKIP00005036277.1"/>
    <property type="gene ID" value="ENSOKIG00005015523.1"/>
</dbReference>
<dbReference type="Proteomes" id="UP000694557">
    <property type="component" value="Unassembled WGS sequence"/>
</dbReference>
<reference evidence="1" key="1">
    <citation type="submission" date="2025-08" db="UniProtKB">
        <authorList>
            <consortium name="Ensembl"/>
        </authorList>
    </citation>
    <scope>IDENTIFICATION</scope>
</reference>
<name>A0A8C7G191_ONCKI</name>
<organism evidence="1 2">
    <name type="scientific">Oncorhynchus kisutch</name>
    <name type="common">Coho salmon</name>
    <name type="synonym">Salmo kisutch</name>
    <dbReference type="NCBI Taxonomy" id="8019"/>
    <lineage>
        <taxon>Eukaryota</taxon>
        <taxon>Metazoa</taxon>
        <taxon>Chordata</taxon>
        <taxon>Craniata</taxon>
        <taxon>Vertebrata</taxon>
        <taxon>Euteleostomi</taxon>
        <taxon>Actinopterygii</taxon>
        <taxon>Neopterygii</taxon>
        <taxon>Teleostei</taxon>
        <taxon>Protacanthopterygii</taxon>
        <taxon>Salmoniformes</taxon>
        <taxon>Salmonidae</taxon>
        <taxon>Salmoninae</taxon>
        <taxon>Oncorhynchus</taxon>
    </lineage>
</organism>
<protein>
    <recommendedName>
        <fullName evidence="3">Reverse transcriptase domain-containing protein</fullName>
    </recommendedName>
</protein>